<reference evidence="7" key="1">
    <citation type="submission" date="2022-07" db="EMBL/GenBank/DDBJ databases">
        <authorList>
            <person name="Wu T."/>
        </authorList>
    </citation>
    <scope>NUCLEOTIDE SEQUENCE</scope>
    <source>
        <strain evidence="7">SD-1</strain>
        <plasmid evidence="7">unnamed2</plasmid>
    </source>
</reference>
<dbReference type="Pfam" id="PF00239">
    <property type="entry name" value="Resolvase"/>
    <property type="match status" value="1"/>
</dbReference>
<feature type="active site" description="O-(5'-phospho-DNA)-serine intermediate" evidence="5">
    <location>
        <position position="10"/>
    </location>
</feature>
<dbReference type="GeneID" id="93243127"/>
<dbReference type="InterPro" id="IPR006119">
    <property type="entry name" value="Resolv_N"/>
</dbReference>
<dbReference type="CDD" id="cd03768">
    <property type="entry name" value="SR_ResInv"/>
    <property type="match status" value="1"/>
</dbReference>
<keyword evidence="4" id="KW-0233">DNA recombination</keyword>
<keyword evidence="8" id="KW-1185">Reference proteome</keyword>
<organism evidence="7 8">
    <name type="scientific">Paenarthrobacter ureafaciens</name>
    <dbReference type="NCBI Taxonomy" id="37931"/>
    <lineage>
        <taxon>Bacteria</taxon>
        <taxon>Bacillati</taxon>
        <taxon>Actinomycetota</taxon>
        <taxon>Actinomycetes</taxon>
        <taxon>Micrococcales</taxon>
        <taxon>Micrococcaceae</taxon>
        <taxon>Paenarthrobacter</taxon>
    </lineage>
</organism>
<protein>
    <submittedName>
        <fullName evidence="7">Recombinase family protein</fullName>
    </submittedName>
</protein>
<dbReference type="InterPro" id="IPR050639">
    <property type="entry name" value="SSR_resolvase"/>
</dbReference>
<geneLocation type="plasmid" evidence="7 8">
    <name>unnamed2</name>
</geneLocation>
<feature type="domain" description="Resolvase/invertase-type recombinase catalytic" evidence="6">
    <location>
        <begin position="2"/>
        <end position="139"/>
    </location>
</feature>
<keyword evidence="7" id="KW-0614">Plasmid</keyword>
<dbReference type="AlphaFoldDB" id="A0AAX3EPF4"/>
<name>A0AAX3EPF4_PAEUR</name>
<dbReference type="InterPro" id="IPR009057">
    <property type="entry name" value="Homeodomain-like_sf"/>
</dbReference>
<dbReference type="GO" id="GO:0000150">
    <property type="term" value="F:DNA strand exchange activity"/>
    <property type="evidence" value="ECO:0007669"/>
    <property type="project" value="InterPro"/>
</dbReference>
<comment type="similarity">
    <text evidence="1">Belongs to the site-specific recombinase resolvase family.</text>
</comment>
<dbReference type="GO" id="GO:0003677">
    <property type="term" value="F:DNA binding"/>
    <property type="evidence" value="ECO:0007669"/>
    <property type="project" value="UniProtKB-KW"/>
</dbReference>
<keyword evidence="3" id="KW-0238">DNA-binding</keyword>
<dbReference type="PANTHER" id="PTHR30461">
    <property type="entry name" value="DNA-INVERTASE FROM LAMBDOID PROPHAGE"/>
    <property type="match status" value="1"/>
</dbReference>
<dbReference type="SUPFAM" id="SSF46689">
    <property type="entry name" value="Homeodomain-like"/>
    <property type="match status" value="1"/>
</dbReference>
<dbReference type="InterPro" id="IPR006118">
    <property type="entry name" value="Recombinase_CS"/>
</dbReference>
<dbReference type="GO" id="GO:0015074">
    <property type="term" value="P:DNA integration"/>
    <property type="evidence" value="ECO:0007669"/>
    <property type="project" value="UniProtKB-KW"/>
</dbReference>
<sequence>MRQLGYTRVSTATQDAQLQVDALVDAGVQKRDVFSDVTSGSRTAIERPGMKRLLDYAQDGDTVVVWRIDRLGRSLIDVLNTVTLLRGQGVKIRSVSDGIDPETTSGRMMMGMLATLAEYERELITERVNAGIAAAKQNGTRFGRPPVDPAVVAEKLDIAADARAKGRTAEDAARLVGWSRATLYRHQQAARARAAVAEQV</sequence>
<proteinExistence type="inferred from homology"/>
<gene>
    <name evidence="7" type="ORF">NL394_22720</name>
</gene>
<dbReference type="RefSeq" id="WP_064847476.1">
    <property type="nucleotide sequence ID" value="NZ_CP101187.1"/>
</dbReference>
<dbReference type="SMART" id="SM00857">
    <property type="entry name" value="Resolvase"/>
    <property type="match status" value="1"/>
</dbReference>
<accession>A0AAX3EPF4</accession>
<dbReference type="InterPro" id="IPR036162">
    <property type="entry name" value="Resolvase-like_N_sf"/>
</dbReference>
<dbReference type="PANTHER" id="PTHR30461:SF2">
    <property type="entry name" value="SERINE RECOMBINASE PINE-RELATED"/>
    <property type="match status" value="1"/>
</dbReference>
<dbReference type="PROSITE" id="PS00398">
    <property type="entry name" value="RECOMBINASES_2"/>
    <property type="match status" value="1"/>
</dbReference>
<evidence type="ECO:0000313" key="8">
    <source>
        <dbReference type="Proteomes" id="UP001163293"/>
    </source>
</evidence>
<dbReference type="EMBL" id="CP101187">
    <property type="protein sequence ID" value="UYW00026.1"/>
    <property type="molecule type" value="Genomic_DNA"/>
</dbReference>
<dbReference type="Proteomes" id="UP001163293">
    <property type="component" value="Plasmid unnamed2"/>
</dbReference>
<evidence type="ECO:0000256" key="1">
    <source>
        <dbReference type="ARBA" id="ARBA00009913"/>
    </source>
</evidence>
<evidence type="ECO:0000256" key="5">
    <source>
        <dbReference type="PIRSR" id="PIRSR606118-50"/>
    </source>
</evidence>
<evidence type="ECO:0000259" key="6">
    <source>
        <dbReference type="PROSITE" id="PS51736"/>
    </source>
</evidence>
<dbReference type="Gene3D" id="3.40.50.1390">
    <property type="entry name" value="Resolvase, N-terminal catalytic domain"/>
    <property type="match status" value="1"/>
</dbReference>
<evidence type="ECO:0000256" key="2">
    <source>
        <dbReference type="ARBA" id="ARBA00022908"/>
    </source>
</evidence>
<evidence type="ECO:0000256" key="4">
    <source>
        <dbReference type="ARBA" id="ARBA00023172"/>
    </source>
</evidence>
<keyword evidence="2" id="KW-0229">DNA integration</keyword>
<evidence type="ECO:0000313" key="7">
    <source>
        <dbReference type="EMBL" id="UYW00026.1"/>
    </source>
</evidence>
<evidence type="ECO:0000256" key="3">
    <source>
        <dbReference type="ARBA" id="ARBA00023125"/>
    </source>
</evidence>
<dbReference type="PROSITE" id="PS51736">
    <property type="entry name" value="RECOMBINASES_3"/>
    <property type="match status" value="1"/>
</dbReference>
<dbReference type="SUPFAM" id="SSF53041">
    <property type="entry name" value="Resolvase-like"/>
    <property type="match status" value="1"/>
</dbReference>